<keyword evidence="1" id="KW-1133">Transmembrane helix</keyword>
<keyword evidence="3" id="KW-1185">Reference proteome</keyword>
<dbReference type="AlphaFoldDB" id="E3RKQ2"/>
<gene>
    <name evidence="2" type="ORF">PTT_08839</name>
</gene>
<evidence type="ECO:0000256" key="1">
    <source>
        <dbReference type="SAM" id="Phobius"/>
    </source>
</evidence>
<name>E3RKQ2_PYRTT</name>
<sequence>MVQHYLYLCLSNLYLYLYLCLSNLYLYLYLYLSNLYLYLTRCKGLRLRRPLVRRNGD</sequence>
<proteinExistence type="predicted"/>
<dbReference type="KEGG" id="pte:PTT_08839"/>
<evidence type="ECO:0000313" key="2">
    <source>
        <dbReference type="EMBL" id="EFQ93697.1"/>
    </source>
</evidence>
<keyword evidence="1" id="KW-0472">Membrane</keyword>
<dbReference type="EMBL" id="GL533685">
    <property type="protein sequence ID" value="EFQ93697.1"/>
    <property type="molecule type" value="Genomic_DNA"/>
</dbReference>
<organism evidence="3">
    <name type="scientific">Pyrenophora teres f. teres (strain 0-1)</name>
    <name type="common">Barley net blotch fungus</name>
    <name type="synonym">Drechslera teres f. teres</name>
    <dbReference type="NCBI Taxonomy" id="861557"/>
    <lineage>
        <taxon>Eukaryota</taxon>
        <taxon>Fungi</taxon>
        <taxon>Dikarya</taxon>
        <taxon>Ascomycota</taxon>
        <taxon>Pezizomycotina</taxon>
        <taxon>Dothideomycetes</taxon>
        <taxon>Pleosporomycetidae</taxon>
        <taxon>Pleosporales</taxon>
        <taxon>Pleosporineae</taxon>
        <taxon>Pleosporaceae</taxon>
        <taxon>Pyrenophora</taxon>
    </lineage>
</organism>
<feature type="transmembrane region" description="Helical" evidence="1">
    <location>
        <begin position="15"/>
        <end position="39"/>
    </location>
</feature>
<dbReference type="HOGENOM" id="CLU_2997540_0_0_1"/>
<keyword evidence="1" id="KW-0812">Transmembrane</keyword>
<dbReference type="Proteomes" id="UP000001067">
    <property type="component" value="Unassembled WGS sequence"/>
</dbReference>
<reference evidence="2 3" key="1">
    <citation type="journal article" date="2010" name="Genome Biol.">
        <title>A first genome assembly of the barley fungal pathogen Pyrenophora teres f. teres.</title>
        <authorList>
            <person name="Ellwood S.R."/>
            <person name="Liu Z."/>
            <person name="Syme R.A."/>
            <person name="Lai Z."/>
            <person name="Hane J.K."/>
            <person name="Keiper F."/>
            <person name="Moffat C.S."/>
            <person name="Oliver R.P."/>
            <person name="Friesen T.L."/>
        </authorList>
    </citation>
    <scope>NUCLEOTIDE SEQUENCE [LARGE SCALE GENOMIC DNA]</scope>
    <source>
        <strain evidence="2 3">0-1</strain>
    </source>
</reference>
<evidence type="ECO:0000313" key="3">
    <source>
        <dbReference type="Proteomes" id="UP000001067"/>
    </source>
</evidence>
<protein>
    <submittedName>
        <fullName evidence="2">Uncharacterized protein</fullName>
    </submittedName>
</protein>
<accession>E3RKQ2</accession>